<keyword evidence="2" id="KW-1185">Reference proteome</keyword>
<proteinExistence type="predicted"/>
<comment type="caution">
    <text evidence="1">The sequence shown here is derived from an EMBL/GenBank/DDBJ whole genome shotgun (WGS) entry which is preliminary data.</text>
</comment>
<protein>
    <submittedName>
        <fullName evidence="1">Fumarate hydratase</fullName>
    </submittedName>
</protein>
<gene>
    <name evidence="1" type="ORF">ACFOET_16255</name>
</gene>
<evidence type="ECO:0000313" key="2">
    <source>
        <dbReference type="Proteomes" id="UP001595526"/>
    </source>
</evidence>
<dbReference type="RefSeq" id="WP_379024548.1">
    <property type="nucleotide sequence ID" value="NZ_JBHRTA010000038.1"/>
</dbReference>
<organism evidence="1 2">
    <name type="scientific">Parapedobacter deserti</name>
    <dbReference type="NCBI Taxonomy" id="1912957"/>
    <lineage>
        <taxon>Bacteria</taxon>
        <taxon>Pseudomonadati</taxon>
        <taxon>Bacteroidota</taxon>
        <taxon>Sphingobacteriia</taxon>
        <taxon>Sphingobacteriales</taxon>
        <taxon>Sphingobacteriaceae</taxon>
        <taxon>Parapedobacter</taxon>
    </lineage>
</organism>
<sequence length="156" mass="17948">MLFLSAGCRFNPDVQYEGADYLQGIWVQDSVPMQDILLQYTSHELSFTCDSIYATLHTTSKVKNIADSCYNDGRWTEHAKGVYVVRGDSLLVDGQYTNADLRPKTSGCYRIGQYLPRFKIVRYSADSLVLENRHDQRSIVLRKKADITCIPKKRWE</sequence>
<accession>A0ABV7JMI4</accession>
<evidence type="ECO:0000313" key="1">
    <source>
        <dbReference type="EMBL" id="MFC3199179.1"/>
    </source>
</evidence>
<name>A0ABV7JMI4_9SPHI</name>
<reference evidence="2" key="1">
    <citation type="journal article" date="2019" name="Int. J. Syst. Evol. Microbiol.">
        <title>The Global Catalogue of Microorganisms (GCM) 10K type strain sequencing project: providing services to taxonomists for standard genome sequencing and annotation.</title>
        <authorList>
            <consortium name="The Broad Institute Genomics Platform"/>
            <consortium name="The Broad Institute Genome Sequencing Center for Infectious Disease"/>
            <person name="Wu L."/>
            <person name="Ma J."/>
        </authorList>
    </citation>
    <scope>NUCLEOTIDE SEQUENCE [LARGE SCALE GENOMIC DNA]</scope>
    <source>
        <strain evidence="2">KCTC 52416</strain>
    </source>
</reference>
<dbReference type="Proteomes" id="UP001595526">
    <property type="component" value="Unassembled WGS sequence"/>
</dbReference>
<dbReference type="EMBL" id="JBHRTA010000038">
    <property type="protein sequence ID" value="MFC3199179.1"/>
    <property type="molecule type" value="Genomic_DNA"/>
</dbReference>